<organism evidence="1">
    <name type="scientific">Dulem virus 165</name>
    <dbReference type="NCBI Taxonomy" id="3145642"/>
    <lineage>
        <taxon>Viruses</taxon>
        <taxon>Monodnaviria</taxon>
        <taxon>Sangervirae</taxon>
        <taxon>Phixviricota</taxon>
        <taxon>Malgrandaviricetes</taxon>
        <taxon>Petitvirales</taxon>
        <taxon>Microviridae</taxon>
        <taxon>Microvirus</taxon>
    </lineage>
</organism>
<protein>
    <submittedName>
        <fullName evidence="1">Nonstructural protein</fullName>
    </submittedName>
</protein>
<dbReference type="EMBL" id="PP511736">
    <property type="protein sequence ID" value="XCD06991.1"/>
    <property type="molecule type" value="Genomic_DNA"/>
</dbReference>
<sequence>MNIYALKDEQASCWLPGTFMAPNDDTAMRSVSELALQQPNIPPFKYPDVFRIYKVGTFDETHGFDFEQPLFVGTVEAVLDMALRRRKEYRAHFLETIQNANDAEKEQKK</sequence>
<name>A0AAU8B091_9VIRU</name>
<dbReference type="InterPro" id="IPR046781">
    <property type="entry name" value="Phage_ORF5"/>
</dbReference>
<dbReference type="EMBL" id="PP511554">
    <property type="protein sequence ID" value="XCD05399.1"/>
    <property type="molecule type" value="Genomic_DNA"/>
</dbReference>
<reference evidence="1" key="1">
    <citation type="submission" date="2024-03" db="EMBL/GenBank/DDBJ databases">
        <title>Diverse circular DNA viruses in blood, oral, and fecal samples of captive lemurs.</title>
        <authorList>
            <person name="Paietta E.N."/>
            <person name="Kraberger S."/>
            <person name="Lund M.C."/>
            <person name="Custer J.M."/>
            <person name="Vargas K.M."/>
            <person name="Ehmke E.E."/>
            <person name="Yoder A.D."/>
            <person name="Varsani A."/>
        </authorList>
    </citation>
    <scope>NUCLEOTIDE SEQUENCE</scope>
    <source>
        <strain evidence="1">Duke_24FS_81</strain>
        <strain evidence="2">Duke_26_65</strain>
    </source>
</reference>
<proteinExistence type="predicted"/>
<accession>A0AAU8B091</accession>
<evidence type="ECO:0000313" key="2">
    <source>
        <dbReference type="EMBL" id="XCD06991.1"/>
    </source>
</evidence>
<evidence type="ECO:0000313" key="1">
    <source>
        <dbReference type="EMBL" id="XCD05399.1"/>
    </source>
</evidence>
<dbReference type="Pfam" id="PF20577">
    <property type="entry name" value="Phage_ORF5"/>
    <property type="match status" value="1"/>
</dbReference>